<sequence length="160" mass="17127">MNTPSLPPDFVDLFVCLEQAGVEYMLVGGYAVMVHGYLRTTQDLDVWVRPTAENAARVLAALDAFGLPPGLNLDILSVADGDPPTGFRFGRSPFAVDLLTSIRGVSFDAAWPGSTVRDVGGIPVRVIGRAALLQNKRSTGRAKDSLDVQVLEALETESPE</sequence>
<gene>
    <name evidence="1" type="ORF">PPSIR1_12288</name>
</gene>
<dbReference type="Gene3D" id="3.30.460.40">
    <property type="match status" value="1"/>
</dbReference>
<keyword evidence="2" id="KW-1185">Reference proteome</keyword>
<evidence type="ECO:0000313" key="2">
    <source>
        <dbReference type="Proteomes" id="UP000005801"/>
    </source>
</evidence>
<organism evidence="1 2">
    <name type="scientific">Plesiocystis pacifica SIR-1</name>
    <dbReference type="NCBI Taxonomy" id="391625"/>
    <lineage>
        <taxon>Bacteria</taxon>
        <taxon>Pseudomonadati</taxon>
        <taxon>Myxococcota</taxon>
        <taxon>Polyangia</taxon>
        <taxon>Nannocystales</taxon>
        <taxon>Nannocystaceae</taxon>
        <taxon>Plesiocystis</taxon>
    </lineage>
</organism>
<dbReference type="Proteomes" id="UP000005801">
    <property type="component" value="Unassembled WGS sequence"/>
</dbReference>
<evidence type="ECO:0000313" key="1">
    <source>
        <dbReference type="EMBL" id="EDM78761.1"/>
    </source>
</evidence>
<comment type="caution">
    <text evidence="1">The sequence shown here is derived from an EMBL/GenBank/DDBJ whole genome shotgun (WGS) entry which is preliminary data.</text>
</comment>
<name>A6G5Y7_9BACT</name>
<dbReference type="EMBL" id="ABCS01000027">
    <property type="protein sequence ID" value="EDM78761.1"/>
    <property type="molecule type" value="Genomic_DNA"/>
</dbReference>
<dbReference type="SUPFAM" id="SSF81301">
    <property type="entry name" value="Nucleotidyltransferase"/>
    <property type="match status" value="1"/>
</dbReference>
<proteinExistence type="predicted"/>
<dbReference type="eggNOG" id="COG4914">
    <property type="taxonomic scope" value="Bacteria"/>
</dbReference>
<dbReference type="InterPro" id="IPR043519">
    <property type="entry name" value="NT_sf"/>
</dbReference>
<protein>
    <submittedName>
        <fullName evidence="1">Uncharacterized protein</fullName>
    </submittedName>
</protein>
<reference evidence="1 2" key="1">
    <citation type="submission" date="2007-06" db="EMBL/GenBank/DDBJ databases">
        <authorList>
            <person name="Shimkets L."/>
            <person name="Ferriera S."/>
            <person name="Johnson J."/>
            <person name="Kravitz S."/>
            <person name="Beeson K."/>
            <person name="Sutton G."/>
            <person name="Rogers Y.-H."/>
            <person name="Friedman R."/>
            <person name="Frazier M."/>
            <person name="Venter J.C."/>
        </authorList>
    </citation>
    <scope>NUCLEOTIDE SEQUENCE [LARGE SCALE GENOMIC DNA]</scope>
    <source>
        <strain evidence="1 2">SIR-1</strain>
    </source>
</reference>
<dbReference type="AlphaFoldDB" id="A6G5Y7"/>
<dbReference type="RefSeq" id="WP_006972136.1">
    <property type="nucleotide sequence ID" value="NZ_ABCS01000027.1"/>
</dbReference>
<accession>A6G5Y7</accession>